<dbReference type="Proteomes" id="UP000663937">
    <property type="component" value="Chromosome"/>
</dbReference>
<accession>A0A8A4Z828</accession>
<gene>
    <name evidence="1" type="ORF">J4E96_11410</name>
</gene>
<organism evidence="1 2">
    <name type="scientific">Pengzhenrongella sicca</name>
    <dbReference type="NCBI Taxonomy" id="2819238"/>
    <lineage>
        <taxon>Bacteria</taxon>
        <taxon>Bacillati</taxon>
        <taxon>Actinomycetota</taxon>
        <taxon>Actinomycetes</taxon>
        <taxon>Micrococcales</taxon>
        <taxon>Pengzhenrongella</taxon>
    </lineage>
</organism>
<reference evidence="1" key="1">
    <citation type="submission" date="2021-03" db="EMBL/GenBank/DDBJ databases">
        <title>Pengzhenrongella sicca gen. nov., sp. nov., a new member of suborder Micrococcineae isolated from High-Arctic tundra soil.</title>
        <authorList>
            <person name="Peng F."/>
        </authorList>
    </citation>
    <scope>NUCLEOTIDE SEQUENCE</scope>
    <source>
        <strain evidence="1">LRZ-2</strain>
    </source>
</reference>
<dbReference type="RefSeq" id="WP_227422241.1">
    <property type="nucleotide sequence ID" value="NZ_CP071868.1"/>
</dbReference>
<evidence type="ECO:0000313" key="1">
    <source>
        <dbReference type="EMBL" id="QTE28012.1"/>
    </source>
</evidence>
<keyword evidence="2" id="KW-1185">Reference proteome</keyword>
<dbReference type="KEGG" id="psic:J4E96_11410"/>
<name>A0A8A4Z828_9MICO</name>
<dbReference type="AlphaFoldDB" id="A0A8A4Z828"/>
<proteinExistence type="predicted"/>
<evidence type="ECO:0000313" key="2">
    <source>
        <dbReference type="Proteomes" id="UP000663937"/>
    </source>
</evidence>
<dbReference type="EMBL" id="CP071868">
    <property type="protein sequence ID" value="QTE28012.1"/>
    <property type="molecule type" value="Genomic_DNA"/>
</dbReference>
<protein>
    <submittedName>
        <fullName evidence="1">Uncharacterized protein</fullName>
    </submittedName>
</protein>
<sequence length="455" mass="45503">MIAVVLLAGAVVLGTAAITLPTVVRSISLRDGTQAIGAAGAGMAQAQAQLSAATACPAAGTTTLSGALTSSPNVSAYAVQMVTTTTSAPAGCTILVTSTGTVTKGAKVVRRALRSTLTLTAGTTPAATAAYVFYGRNLTSQIPRLNVTGSSAVVAIESTTNQTYSLNCNGGASTAGLWIAGGGLRFDGPSCQVTGDVWITGDMTAQNGGTIGGNLTSSGGSMNIGQNSNQAITVGGNIRAASSVTWAPGCTAANRCYANQSGLPAPTISAPVVFGMAAAQLQGWTDAGYGSAVAVPCTGSADDRGTWVKNYLNAGTAKVLLTTTCDINFQNAGTLAFTRDAVLLTSSNITATSLSFTSSAAHTFYLIGTGASSTFTFNGTVNSASLLTSFIQAPIVNFSGTVNLFGQLYITGSSAQNINSLDLTYRSVPLYGSVGGPVATAAAATWTLEREVAAP</sequence>